<evidence type="ECO:0000256" key="5">
    <source>
        <dbReference type="ARBA" id="ARBA00023033"/>
    </source>
</evidence>
<sequence length="353" mass="40920">MEIFYLYLPLFLALYMITKHFLGKIRNLPPTPILNFPVLGHLYLLKKPILRSLAHISDRYGPVLLLDFGSRPVLLISSPSAVEECLGKHDVNFANRPDLLAGKYLGYDYTSIVWLPYGERWRNLRKISSLELLSSRRLQMLQGIRADEVRMMLRRFYLASRANRSVEANTVFFEMMLNVMMRMISGKRYYGEVVEEEQVKRFREIMEETIRIAGASNLADFLPVLRRLKLDKLDSRLRALREMRDGFMQDLIEEVKIKSHEMSTGDDAKNNGREKQRNFIEVMLALQEEEPQLYTDEIIKSLMLALLGAGTDSSAGAMEWALSLLLNNPSYLKRAREEIDNVVGKTVSWMNRM</sequence>
<dbReference type="SUPFAM" id="SSF48264">
    <property type="entry name" value="Cytochrome P450"/>
    <property type="match status" value="1"/>
</dbReference>
<dbReference type="InterPro" id="IPR036396">
    <property type="entry name" value="Cyt_P450_sf"/>
</dbReference>
<accession>A0AAV1E7F4</accession>
<dbReference type="GO" id="GO:0016705">
    <property type="term" value="F:oxidoreductase activity, acting on paired donors, with incorporation or reduction of molecular oxygen"/>
    <property type="evidence" value="ECO:0007669"/>
    <property type="project" value="InterPro"/>
</dbReference>
<evidence type="ECO:0000256" key="3">
    <source>
        <dbReference type="ARBA" id="ARBA00023002"/>
    </source>
</evidence>
<evidence type="ECO:0000256" key="2">
    <source>
        <dbReference type="ARBA" id="ARBA00022723"/>
    </source>
</evidence>
<dbReference type="PRINTS" id="PR00463">
    <property type="entry name" value="EP450I"/>
</dbReference>
<organism evidence="6 7">
    <name type="scientific">Oldenlandia corymbosa var. corymbosa</name>
    <dbReference type="NCBI Taxonomy" id="529605"/>
    <lineage>
        <taxon>Eukaryota</taxon>
        <taxon>Viridiplantae</taxon>
        <taxon>Streptophyta</taxon>
        <taxon>Embryophyta</taxon>
        <taxon>Tracheophyta</taxon>
        <taxon>Spermatophyta</taxon>
        <taxon>Magnoliopsida</taxon>
        <taxon>eudicotyledons</taxon>
        <taxon>Gunneridae</taxon>
        <taxon>Pentapetalae</taxon>
        <taxon>asterids</taxon>
        <taxon>lamiids</taxon>
        <taxon>Gentianales</taxon>
        <taxon>Rubiaceae</taxon>
        <taxon>Rubioideae</taxon>
        <taxon>Spermacoceae</taxon>
        <taxon>Hedyotis-Oldenlandia complex</taxon>
        <taxon>Oldenlandia</taxon>
    </lineage>
</organism>
<dbReference type="Pfam" id="PF00067">
    <property type="entry name" value="p450"/>
    <property type="match status" value="1"/>
</dbReference>
<dbReference type="Gene3D" id="1.10.630.10">
    <property type="entry name" value="Cytochrome P450"/>
    <property type="match status" value="1"/>
</dbReference>
<dbReference type="InterPro" id="IPR001128">
    <property type="entry name" value="Cyt_P450"/>
</dbReference>
<keyword evidence="7" id="KW-1185">Reference proteome</keyword>
<protein>
    <submittedName>
        <fullName evidence="6">OLC1v1016373C1</fullName>
    </submittedName>
</protein>
<evidence type="ECO:0000256" key="4">
    <source>
        <dbReference type="ARBA" id="ARBA00023004"/>
    </source>
</evidence>
<dbReference type="EMBL" id="OX459125">
    <property type="protein sequence ID" value="CAI9115468.1"/>
    <property type="molecule type" value="Genomic_DNA"/>
</dbReference>
<keyword evidence="2" id="KW-0479">Metal-binding</keyword>
<keyword evidence="3" id="KW-0560">Oxidoreductase</keyword>
<dbReference type="AlphaFoldDB" id="A0AAV1E7F4"/>
<evidence type="ECO:0000313" key="6">
    <source>
        <dbReference type="EMBL" id="CAI9115468.1"/>
    </source>
</evidence>
<keyword evidence="4" id="KW-0408">Iron</keyword>
<proteinExistence type="predicted"/>
<keyword evidence="5" id="KW-0503">Monooxygenase</keyword>
<dbReference type="InterPro" id="IPR002401">
    <property type="entry name" value="Cyt_P450_E_grp-I"/>
</dbReference>
<name>A0AAV1E7F4_OLDCO</name>
<dbReference type="InterPro" id="IPR050651">
    <property type="entry name" value="Plant_Cytochrome_P450_Monoox"/>
</dbReference>
<dbReference type="Proteomes" id="UP001161247">
    <property type="component" value="Chromosome 8"/>
</dbReference>
<evidence type="ECO:0000313" key="7">
    <source>
        <dbReference type="Proteomes" id="UP001161247"/>
    </source>
</evidence>
<dbReference type="PANTHER" id="PTHR47947:SF24">
    <property type="entry name" value="ISOFLAVONE 2'-HYDROXYLASE-LIKE"/>
    <property type="match status" value="1"/>
</dbReference>
<dbReference type="GO" id="GO:0005506">
    <property type="term" value="F:iron ion binding"/>
    <property type="evidence" value="ECO:0007669"/>
    <property type="project" value="InterPro"/>
</dbReference>
<gene>
    <name evidence="6" type="ORF">OLC1_LOCUS21998</name>
</gene>
<dbReference type="GO" id="GO:0004497">
    <property type="term" value="F:monooxygenase activity"/>
    <property type="evidence" value="ECO:0007669"/>
    <property type="project" value="UniProtKB-KW"/>
</dbReference>
<reference evidence="6" key="1">
    <citation type="submission" date="2023-03" db="EMBL/GenBank/DDBJ databases">
        <authorList>
            <person name="Julca I."/>
        </authorList>
    </citation>
    <scope>NUCLEOTIDE SEQUENCE</scope>
</reference>
<dbReference type="PANTHER" id="PTHR47947">
    <property type="entry name" value="CYTOCHROME P450 82C3-RELATED"/>
    <property type="match status" value="1"/>
</dbReference>
<dbReference type="GO" id="GO:0020037">
    <property type="term" value="F:heme binding"/>
    <property type="evidence" value="ECO:0007669"/>
    <property type="project" value="InterPro"/>
</dbReference>
<keyword evidence="1" id="KW-0349">Heme</keyword>
<evidence type="ECO:0000256" key="1">
    <source>
        <dbReference type="ARBA" id="ARBA00022617"/>
    </source>
</evidence>